<dbReference type="EMBL" id="JBEAFC010000002">
    <property type="protein sequence ID" value="KAL1566727.1"/>
    <property type="molecule type" value="Genomic_DNA"/>
</dbReference>
<evidence type="ECO:0000313" key="1">
    <source>
        <dbReference type="EMBL" id="KAL1566727.1"/>
    </source>
</evidence>
<reference evidence="1 2" key="1">
    <citation type="submission" date="2024-06" db="EMBL/GenBank/DDBJ databases">
        <title>A chromosome level genome sequence of Diviner's sage (Salvia divinorum).</title>
        <authorList>
            <person name="Ford S.A."/>
            <person name="Ro D.-K."/>
            <person name="Ness R.W."/>
            <person name="Phillips M.A."/>
        </authorList>
    </citation>
    <scope>NUCLEOTIDE SEQUENCE [LARGE SCALE GENOMIC DNA]</scope>
    <source>
        <strain evidence="1">SAF-2024a</strain>
        <tissue evidence="1">Leaf</tissue>
    </source>
</reference>
<evidence type="ECO:0000313" key="2">
    <source>
        <dbReference type="Proteomes" id="UP001567538"/>
    </source>
</evidence>
<organism evidence="1 2">
    <name type="scientific">Salvia divinorum</name>
    <name type="common">Maria pastora</name>
    <name type="synonym">Diviner's sage</name>
    <dbReference type="NCBI Taxonomy" id="28513"/>
    <lineage>
        <taxon>Eukaryota</taxon>
        <taxon>Viridiplantae</taxon>
        <taxon>Streptophyta</taxon>
        <taxon>Embryophyta</taxon>
        <taxon>Tracheophyta</taxon>
        <taxon>Spermatophyta</taxon>
        <taxon>Magnoliopsida</taxon>
        <taxon>eudicotyledons</taxon>
        <taxon>Gunneridae</taxon>
        <taxon>Pentapetalae</taxon>
        <taxon>asterids</taxon>
        <taxon>lamiids</taxon>
        <taxon>Lamiales</taxon>
        <taxon>Lamiaceae</taxon>
        <taxon>Nepetoideae</taxon>
        <taxon>Mentheae</taxon>
        <taxon>Salviinae</taxon>
        <taxon>Salvia</taxon>
        <taxon>Salvia subgen. Calosphace</taxon>
    </lineage>
</organism>
<proteinExistence type="predicted"/>
<accession>A0ABD1IE07</accession>
<name>A0ABD1IE07_SALDI</name>
<gene>
    <name evidence="1" type="ORF">AAHA92_02302</name>
</gene>
<dbReference type="AlphaFoldDB" id="A0ABD1IE07"/>
<keyword evidence="2" id="KW-1185">Reference proteome</keyword>
<comment type="caution">
    <text evidence="1">The sequence shown here is derived from an EMBL/GenBank/DDBJ whole genome shotgun (WGS) entry which is preliminary data.</text>
</comment>
<sequence>MKVGPTWKKPQFTAMNLSIRPTNASESIYTQPPKLLPFLYKTRIIRSWCSVELLDTAAFPTISLLSVAVFATLFERFAIAVSLPEFRVHFLDCIRSQLIYQLSKLDRY</sequence>
<dbReference type="Proteomes" id="UP001567538">
    <property type="component" value="Unassembled WGS sequence"/>
</dbReference>
<protein>
    <submittedName>
        <fullName evidence="1">Uncharacterized protein</fullName>
    </submittedName>
</protein>